<feature type="region of interest" description="Disordered" evidence="1">
    <location>
        <begin position="29"/>
        <end position="57"/>
    </location>
</feature>
<proteinExistence type="predicted"/>
<dbReference type="Pfam" id="PF06528">
    <property type="entry name" value="Phage_P2_GpE"/>
    <property type="match status" value="1"/>
</dbReference>
<dbReference type="Proteomes" id="UP001264519">
    <property type="component" value="Unassembled WGS sequence"/>
</dbReference>
<dbReference type="InterPro" id="IPR009493">
    <property type="entry name" value="P2_GpE"/>
</dbReference>
<reference evidence="2 3" key="1">
    <citation type="submission" date="2023-04" db="EMBL/GenBank/DDBJ databases">
        <title>A long-awaited taxogenomic arrangement of the family Halomonadaceae.</title>
        <authorList>
            <person name="De La Haba R."/>
            <person name="Chuvochina M."/>
            <person name="Wittouck S."/>
            <person name="Arahal D.R."/>
            <person name="Sanchez-Porro C."/>
            <person name="Hugenholtz P."/>
            <person name="Ventosa A."/>
        </authorList>
    </citation>
    <scope>NUCLEOTIDE SEQUENCE [LARGE SCALE GENOMIC DNA]</scope>
    <source>
        <strain evidence="2 3">DSM 23530</strain>
    </source>
</reference>
<name>A0ABU1G589_9GAMM</name>
<organism evidence="2 3">
    <name type="scientific">Halomonas koreensis</name>
    <dbReference type="NCBI Taxonomy" id="245385"/>
    <lineage>
        <taxon>Bacteria</taxon>
        <taxon>Pseudomonadati</taxon>
        <taxon>Pseudomonadota</taxon>
        <taxon>Gammaproteobacteria</taxon>
        <taxon>Oceanospirillales</taxon>
        <taxon>Halomonadaceae</taxon>
        <taxon>Halomonas</taxon>
    </lineage>
</organism>
<keyword evidence="3" id="KW-1185">Reference proteome</keyword>
<dbReference type="EMBL" id="JARWAK010000014">
    <property type="protein sequence ID" value="MDR5868102.1"/>
    <property type="molecule type" value="Genomic_DNA"/>
</dbReference>
<evidence type="ECO:0000256" key="1">
    <source>
        <dbReference type="SAM" id="MobiDB-lite"/>
    </source>
</evidence>
<dbReference type="RefSeq" id="WP_374710097.1">
    <property type="nucleotide sequence ID" value="NZ_JARWAK010000014.1"/>
</dbReference>
<protein>
    <submittedName>
        <fullName evidence="2">GpE family phage tail protein</fullName>
    </submittedName>
</protein>
<comment type="caution">
    <text evidence="2">The sequence shown here is derived from an EMBL/GenBank/DDBJ whole genome shotgun (WGS) entry which is preliminary data.</text>
</comment>
<accession>A0ABU1G589</accession>
<feature type="compositionally biased region" description="Basic and acidic residues" evidence="1">
    <location>
        <begin position="29"/>
        <end position="41"/>
    </location>
</feature>
<evidence type="ECO:0000313" key="3">
    <source>
        <dbReference type="Proteomes" id="UP001264519"/>
    </source>
</evidence>
<gene>
    <name evidence="2" type="ORF">QC818_15025</name>
</gene>
<sequence length="57" mass="6510">MADLAIVFHWTPADCADLSLRELMEWRERARKRSGADDHGASHGARSQAASHPRRRR</sequence>
<evidence type="ECO:0000313" key="2">
    <source>
        <dbReference type="EMBL" id="MDR5868102.1"/>
    </source>
</evidence>